<protein>
    <submittedName>
        <fullName evidence="7">CDP-glycerol glycerophosphotransferase family protein</fullName>
    </submittedName>
</protein>
<keyword evidence="4 7" id="KW-0808">Transferase</keyword>
<dbReference type="Gene3D" id="3.40.50.12580">
    <property type="match status" value="1"/>
</dbReference>
<comment type="subcellular location">
    <subcellularLocation>
        <location evidence="1">Cell membrane</location>
        <topology evidence="1">Peripheral membrane protein</topology>
    </subcellularLocation>
</comment>
<dbReference type="GO" id="GO:0047355">
    <property type="term" value="F:CDP-glycerol glycerophosphotransferase activity"/>
    <property type="evidence" value="ECO:0007669"/>
    <property type="project" value="InterPro"/>
</dbReference>
<evidence type="ECO:0000256" key="4">
    <source>
        <dbReference type="ARBA" id="ARBA00022679"/>
    </source>
</evidence>
<accession>A0A6L5XWA4</accession>
<comment type="caution">
    <text evidence="7">The sequence shown here is derived from an EMBL/GenBank/DDBJ whole genome shotgun (WGS) entry which is preliminary data.</text>
</comment>
<evidence type="ECO:0000256" key="6">
    <source>
        <dbReference type="ARBA" id="ARBA00023136"/>
    </source>
</evidence>
<gene>
    <name evidence="7" type="ORF">FYJ58_01855</name>
</gene>
<evidence type="ECO:0000313" key="7">
    <source>
        <dbReference type="EMBL" id="MSS62638.1"/>
    </source>
</evidence>
<evidence type="ECO:0000256" key="2">
    <source>
        <dbReference type="ARBA" id="ARBA00010488"/>
    </source>
</evidence>
<dbReference type="EMBL" id="VUMT01000002">
    <property type="protein sequence ID" value="MSS62638.1"/>
    <property type="molecule type" value="Genomic_DNA"/>
</dbReference>
<dbReference type="AlphaFoldDB" id="A0A6L5XWA4"/>
<keyword evidence="6" id="KW-0472">Membrane</keyword>
<dbReference type="InterPro" id="IPR043149">
    <property type="entry name" value="TagF_N"/>
</dbReference>
<dbReference type="InterPro" id="IPR051612">
    <property type="entry name" value="Teichoic_Acid_Biosynth"/>
</dbReference>
<evidence type="ECO:0000313" key="8">
    <source>
        <dbReference type="Proteomes" id="UP000482209"/>
    </source>
</evidence>
<name>A0A6L5XWA4_9FIRM</name>
<keyword evidence="8" id="KW-1185">Reference proteome</keyword>
<dbReference type="Pfam" id="PF04464">
    <property type="entry name" value="Glyphos_transf"/>
    <property type="match status" value="1"/>
</dbReference>
<reference evidence="7 8" key="1">
    <citation type="submission" date="2019-08" db="EMBL/GenBank/DDBJ databases">
        <title>In-depth cultivation of the pig gut microbiome towards novel bacterial diversity and tailored functional studies.</title>
        <authorList>
            <person name="Wylensek D."/>
            <person name="Hitch T.C.A."/>
            <person name="Clavel T."/>
        </authorList>
    </citation>
    <scope>NUCLEOTIDE SEQUENCE [LARGE SCALE GENOMIC DNA]</scope>
    <source>
        <strain evidence="7 8">WCA-693-APC-MOT-I</strain>
    </source>
</reference>
<sequence>MKKAAKSVMLFCYRIMASLLPIDKKVIVFNSSMGRNYTGNPRYIYEYMVEKGLDKKYQCIWFFESLPKELPGNYKIVRFKRIKYFYYMAIAKTWVFDCRQPDFLVKKKNVTYIQTWHGTPLKKLALDMDSVSMAEDKDIEKYKNKFYQNAQTWDYLIAQNDFSAKIFRKAFGFEKEMLTIGYPRNDILIRNNTKEYIESLKKELELPMDKKIILYAPTWRDNEFYGSGRYKFNPHIDFELLKEQLEDEYCIIVKYHYLVKDLVDWSPYKGFIFDCDLNYDISLLYLVSDILITDYSSVMFDYSILKRPMLFYCYDYDNYKNNLRGFYFDFEKEAPGPISYETKELIQDILHYDEAKYIEKYSAFSKKYNEVESGTASEKICKLIEETSK</sequence>
<dbReference type="Gene3D" id="3.40.50.11820">
    <property type="match status" value="1"/>
</dbReference>
<dbReference type="PANTHER" id="PTHR37316:SF3">
    <property type="entry name" value="TEICHOIC ACID GLYCEROL-PHOSPHATE TRANSFERASE"/>
    <property type="match status" value="1"/>
</dbReference>
<proteinExistence type="inferred from homology"/>
<evidence type="ECO:0000256" key="1">
    <source>
        <dbReference type="ARBA" id="ARBA00004202"/>
    </source>
</evidence>
<comment type="similarity">
    <text evidence="2">Belongs to the CDP-glycerol glycerophosphotransferase family.</text>
</comment>
<dbReference type="InterPro" id="IPR043148">
    <property type="entry name" value="TagF_C"/>
</dbReference>
<dbReference type="GO" id="GO:0005886">
    <property type="term" value="C:plasma membrane"/>
    <property type="evidence" value="ECO:0007669"/>
    <property type="project" value="UniProtKB-SubCell"/>
</dbReference>
<dbReference type="InterPro" id="IPR007554">
    <property type="entry name" value="Glycerophosphate_synth"/>
</dbReference>
<keyword evidence="5" id="KW-0777">Teichoic acid biosynthesis</keyword>
<organism evidence="7 8">
    <name type="scientific">Velocimicrobium porci</name>
    <dbReference type="NCBI Taxonomy" id="2606634"/>
    <lineage>
        <taxon>Bacteria</taxon>
        <taxon>Bacillati</taxon>
        <taxon>Bacillota</taxon>
        <taxon>Clostridia</taxon>
        <taxon>Lachnospirales</taxon>
        <taxon>Lachnospiraceae</taxon>
        <taxon>Velocimicrobium</taxon>
    </lineage>
</organism>
<evidence type="ECO:0000256" key="5">
    <source>
        <dbReference type="ARBA" id="ARBA00022944"/>
    </source>
</evidence>
<evidence type="ECO:0000256" key="3">
    <source>
        <dbReference type="ARBA" id="ARBA00022475"/>
    </source>
</evidence>
<keyword evidence="3" id="KW-1003">Cell membrane</keyword>
<dbReference type="SUPFAM" id="SSF53756">
    <property type="entry name" value="UDP-Glycosyltransferase/glycogen phosphorylase"/>
    <property type="match status" value="1"/>
</dbReference>
<dbReference type="Proteomes" id="UP000482209">
    <property type="component" value="Unassembled WGS sequence"/>
</dbReference>
<dbReference type="GO" id="GO:0019350">
    <property type="term" value="P:teichoic acid biosynthetic process"/>
    <property type="evidence" value="ECO:0007669"/>
    <property type="project" value="UniProtKB-KW"/>
</dbReference>
<dbReference type="PANTHER" id="PTHR37316">
    <property type="entry name" value="TEICHOIC ACID GLYCEROL-PHOSPHATE PRIMASE"/>
    <property type="match status" value="1"/>
</dbReference>